<protein>
    <submittedName>
        <fullName evidence="1">Uncharacterized protein</fullName>
    </submittedName>
</protein>
<proteinExistence type="predicted"/>
<evidence type="ECO:0000313" key="1">
    <source>
        <dbReference type="EMBL" id="KAH7971857.1"/>
    </source>
</evidence>
<dbReference type="EMBL" id="JABSTV010001247">
    <property type="protein sequence ID" value="KAH7971857.1"/>
    <property type="molecule type" value="Genomic_DNA"/>
</dbReference>
<evidence type="ECO:0000313" key="2">
    <source>
        <dbReference type="Proteomes" id="UP000821837"/>
    </source>
</evidence>
<keyword evidence="2" id="KW-1185">Reference proteome</keyword>
<accession>A0A9D4Q8X0</accession>
<dbReference type="AlphaFoldDB" id="A0A9D4Q8X0"/>
<organism evidence="1 2">
    <name type="scientific">Rhipicephalus sanguineus</name>
    <name type="common">Brown dog tick</name>
    <name type="synonym">Ixodes sanguineus</name>
    <dbReference type="NCBI Taxonomy" id="34632"/>
    <lineage>
        <taxon>Eukaryota</taxon>
        <taxon>Metazoa</taxon>
        <taxon>Ecdysozoa</taxon>
        <taxon>Arthropoda</taxon>
        <taxon>Chelicerata</taxon>
        <taxon>Arachnida</taxon>
        <taxon>Acari</taxon>
        <taxon>Parasitiformes</taxon>
        <taxon>Ixodida</taxon>
        <taxon>Ixodoidea</taxon>
        <taxon>Ixodidae</taxon>
        <taxon>Rhipicephalinae</taxon>
        <taxon>Rhipicephalus</taxon>
        <taxon>Rhipicephalus</taxon>
    </lineage>
</organism>
<dbReference type="Proteomes" id="UP000821837">
    <property type="component" value="Chromosome 11"/>
</dbReference>
<sequence>MQLVANNARAATVIAKLQQRQLIPDIQHLALWAARQRAERQALRNAQPELWTVFSRVDAVCRCHARRRRNQGWVITYLGGIEITVSAIKTEALLMHPLAAARTHVRWLRVGNHCLP</sequence>
<reference evidence="1" key="1">
    <citation type="journal article" date="2020" name="Cell">
        <title>Large-Scale Comparative Analyses of Tick Genomes Elucidate Their Genetic Diversity and Vector Capacities.</title>
        <authorList>
            <consortium name="Tick Genome and Microbiome Consortium (TIGMIC)"/>
            <person name="Jia N."/>
            <person name="Wang J."/>
            <person name="Shi W."/>
            <person name="Du L."/>
            <person name="Sun Y."/>
            <person name="Zhan W."/>
            <person name="Jiang J.F."/>
            <person name="Wang Q."/>
            <person name="Zhang B."/>
            <person name="Ji P."/>
            <person name="Bell-Sakyi L."/>
            <person name="Cui X.M."/>
            <person name="Yuan T.T."/>
            <person name="Jiang B.G."/>
            <person name="Yang W.F."/>
            <person name="Lam T.T."/>
            <person name="Chang Q.C."/>
            <person name="Ding S.J."/>
            <person name="Wang X.J."/>
            <person name="Zhu J.G."/>
            <person name="Ruan X.D."/>
            <person name="Zhao L."/>
            <person name="Wei J.T."/>
            <person name="Ye R.Z."/>
            <person name="Que T.C."/>
            <person name="Du C.H."/>
            <person name="Zhou Y.H."/>
            <person name="Cheng J.X."/>
            <person name="Dai P.F."/>
            <person name="Guo W.B."/>
            <person name="Han X.H."/>
            <person name="Huang E.J."/>
            <person name="Li L.F."/>
            <person name="Wei W."/>
            <person name="Gao Y.C."/>
            <person name="Liu J.Z."/>
            <person name="Shao H.Z."/>
            <person name="Wang X."/>
            <person name="Wang C.C."/>
            <person name="Yang T.C."/>
            <person name="Huo Q.B."/>
            <person name="Li W."/>
            <person name="Chen H.Y."/>
            <person name="Chen S.E."/>
            <person name="Zhou L.G."/>
            <person name="Ni X.B."/>
            <person name="Tian J.H."/>
            <person name="Sheng Y."/>
            <person name="Liu T."/>
            <person name="Pan Y.S."/>
            <person name="Xia L.Y."/>
            <person name="Li J."/>
            <person name="Zhao F."/>
            <person name="Cao W.C."/>
        </authorList>
    </citation>
    <scope>NUCLEOTIDE SEQUENCE</scope>
    <source>
        <strain evidence="1">Rsan-2018</strain>
    </source>
</reference>
<gene>
    <name evidence="1" type="ORF">HPB52_003480</name>
</gene>
<reference evidence="1" key="2">
    <citation type="submission" date="2021-09" db="EMBL/GenBank/DDBJ databases">
        <authorList>
            <person name="Jia N."/>
            <person name="Wang J."/>
            <person name="Shi W."/>
            <person name="Du L."/>
            <person name="Sun Y."/>
            <person name="Zhan W."/>
            <person name="Jiang J."/>
            <person name="Wang Q."/>
            <person name="Zhang B."/>
            <person name="Ji P."/>
            <person name="Sakyi L.B."/>
            <person name="Cui X."/>
            <person name="Yuan T."/>
            <person name="Jiang B."/>
            <person name="Yang W."/>
            <person name="Lam T.T.-Y."/>
            <person name="Chang Q."/>
            <person name="Ding S."/>
            <person name="Wang X."/>
            <person name="Zhu J."/>
            <person name="Ruan X."/>
            <person name="Zhao L."/>
            <person name="Wei J."/>
            <person name="Que T."/>
            <person name="Du C."/>
            <person name="Cheng J."/>
            <person name="Dai P."/>
            <person name="Han X."/>
            <person name="Huang E."/>
            <person name="Gao Y."/>
            <person name="Liu J."/>
            <person name="Shao H."/>
            <person name="Ye R."/>
            <person name="Li L."/>
            <person name="Wei W."/>
            <person name="Wang X."/>
            <person name="Wang C."/>
            <person name="Huo Q."/>
            <person name="Li W."/>
            <person name="Guo W."/>
            <person name="Chen H."/>
            <person name="Chen S."/>
            <person name="Zhou L."/>
            <person name="Zhou L."/>
            <person name="Ni X."/>
            <person name="Tian J."/>
            <person name="Zhou Y."/>
            <person name="Sheng Y."/>
            <person name="Liu T."/>
            <person name="Pan Y."/>
            <person name="Xia L."/>
            <person name="Li J."/>
            <person name="Zhao F."/>
            <person name="Cao W."/>
        </authorList>
    </citation>
    <scope>NUCLEOTIDE SEQUENCE</scope>
    <source>
        <strain evidence="1">Rsan-2018</strain>
        <tissue evidence="1">Larvae</tissue>
    </source>
</reference>
<comment type="caution">
    <text evidence="1">The sequence shown here is derived from an EMBL/GenBank/DDBJ whole genome shotgun (WGS) entry which is preliminary data.</text>
</comment>
<name>A0A9D4Q8X0_RHISA</name>